<dbReference type="RefSeq" id="WP_354602818.1">
    <property type="nucleotide sequence ID" value="NZ_JBEWZI010000037.1"/>
</dbReference>
<reference evidence="1 2" key="1">
    <citation type="submission" date="2024-07" db="EMBL/GenBank/DDBJ databases">
        <title>Uliginosibacterium flavum JJ3220;KACC:17644.</title>
        <authorList>
            <person name="Kim M.K."/>
        </authorList>
    </citation>
    <scope>NUCLEOTIDE SEQUENCE [LARGE SCALE GENOMIC DNA]</scope>
    <source>
        <strain evidence="1 2">KACC:17644</strain>
    </source>
</reference>
<keyword evidence="2" id="KW-1185">Reference proteome</keyword>
<evidence type="ECO:0000313" key="2">
    <source>
        <dbReference type="Proteomes" id="UP001549691"/>
    </source>
</evidence>
<evidence type="ECO:0008006" key="3">
    <source>
        <dbReference type="Google" id="ProtNLM"/>
    </source>
</evidence>
<dbReference type="Proteomes" id="UP001549691">
    <property type="component" value="Unassembled WGS sequence"/>
</dbReference>
<gene>
    <name evidence="1" type="ORF">ABXR19_19410</name>
</gene>
<sequence>MRSTSKKPVTQSPREVQLERGMGLSAYARRQTRIVCTEGEVEISETIMWVGAQPLRITRRLQAGDACCVEESGWLILRANQANTRLQLETPAPAAAMILLAQWGNWLSSHLHLHKGTAQAH</sequence>
<name>A0ABV2TQZ4_9RHOO</name>
<organism evidence="1 2">
    <name type="scientific">Uliginosibacterium flavum</name>
    <dbReference type="NCBI Taxonomy" id="1396831"/>
    <lineage>
        <taxon>Bacteria</taxon>
        <taxon>Pseudomonadati</taxon>
        <taxon>Pseudomonadota</taxon>
        <taxon>Betaproteobacteria</taxon>
        <taxon>Rhodocyclales</taxon>
        <taxon>Zoogloeaceae</taxon>
        <taxon>Uliginosibacterium</taxon>
    </lineage>
</organism>
<proteinExistence type="predicted"/>
<dbReference type="EMBL" id="JBEWZI010000037">
    <property type="protein sequence ID" value="MET7016360.1"/>
    <property type="molecule type" value="Genomic_DNA"/>
</dbReference>
<comment type="caution">
    <text evidence="1">The sequence shown here is derived from an EMBL/GenBank/DDBJ whole genome shotgun (WGS) entry which is preliminary data.</text>
</comment>
<evidence type="ECO:0000313" key="1">
    <source>
        <dbReference type="EMBL" id="MET7016360.1"/>
    </source>
</evidence>
<accession>A0ABV2TQZ4</accession>
<protein>
    <recommendedName>
        <fullName evidence="3">DUF2917 domain-containing protein</fullName>
    </recommendedName>
</protein>